<evidence type="ECO:0000256" key="4">
    <source>
        <dbReference type="ARBA" id="ARBA00023015"/>
    </source>
</evidence>
<comment type="caution">
    <text evidence="10">The sequence shown here is derived from an EMBL/GenBank/DDBJ whole genome shotgun (WGS) entry which is preliminary data.</text>
</comment>
<dbReference type="EMBL" id="BSYB01000051">
    <property type="protein sequence ID" value="GMG51748.1"/>
    <property type="molecule type" value="Genomic_DNA"/>
</dbReference>
<dbReference type="Gene3D" id="6.10.140.1020">
    <property type="match status" value="1"/>
</dbReference>
<evidence type="ECO:0000256" key="7">
    <source>
        <dbReference type="ARBA" id="ARBA00023242"/>
    </source>
</evidence>
<evidence type="ECO:0000313" key="10">
    <source>
        <dbReference type="EMBL" id="GMG51748.1"/>
    </source>
</evidence>
<feature type="region of interest" description="Disordered" evidence="9">
    <location>
        <begin position="1"/>
        <end position="70"/>
    </location>
</feature>
<evidence type="ECO:0000256" key="1">
    <source>
        <dbReference type="ARBA" id="ARBA00004123"/>
    </source>
</evidence>
<dbReference type="InterPro" id="IPR052202">
    <property type="entry name" value="Yeast_MetPath_Reg"/>
</dbReference>
<feature type="compositionally biased region" description="Basic and acidic residues" evidence="9">
    <location>
        <begin position="36"/>
        <end position="49"/>
    </location>
</feature>
<dbReference type="PANTHER" id="PTHR47782">
    <property type="entry name" value="ZN(II)2CYS6 TRANSCRIPTION FACTOR (EUROFUNG)-RELATED"/>
    <property type="match status" value="1"/>
</dbReference>
<gene>
    <name evidence="10" type="ORF">Aory05_001018700</name>
</gene>
<proteinExistence type="predicted"/>
<feature type="coiled-coil region" evidence="8">
    <location>
        <begin position="117"/>
        <end position="144"/>
    </location>
</feature>
<dbReference type="CDD" id="cd00067">
    <property type="entry name" value="GAL4"/>
    <property type="match status" value="1"/>
</dbReference>
<keyword evidence="2" id="KW-0479">Metal-binding</keyword>
<keyword evidence="8" id="KW-0175">Coiled coil</keyword>
<dbReference type="CDD" id="cd12148">
    <property type="entry name" value="fungal_TF_MHR"/>
    <property type="match status" value="1"/>
</dbReference>
<dbReference type="InterPro" id="IPR036864">
    <property type="entry name" value="Zn2-C6_fun-type_DNA-bd_sf"/>
</dbReference>
<organism evidence="10 11">
    <name type="scientific">Aspergillus oryzae var. brunneus</name>
    <dbReference type="NCBI Taxonomy" id="332754"/>
    <lineage>
        <taxon>Eukaryota</taxon>
        <taxon>Fungi</taxon>
        <taxon>Dikarya</taxon>
        <taxon>Ascomycota</taxon>
        <taxon>Pezizomycotina</taxon>
        <taxon>Eurotiomycetes</taxon>
        <taxon>Eurotiomycetidae</taxon>
        <taxon>Eurotiales</taxon>
        <taxon>Aspergillaceae</taxon>
        <taxon>Aspergillus</taxon>
        <taxon>Aspergillus subgen. Circumdati</taxon>
    </lineage>
</organism>
<keyword evidence="4" id="KW-0805">Transcription regulation</keyword>
<keyword evidence="5" id="KW-0238">DNA-binding</keyword>
<evidence type="ECO:0000256" key="9">
    <source>
        <dbReference type="SAM" id="MobiDB-lite"/>
    </source>
</evidence>
<accession>A0ABQ6L1J2</accession>
<dbReference type="Gene3D" id="4.10.240.10">
    <property type="entry name" value="Zn(2)-C6 fungal-type DNA-binding domain"/>
    <property type="match status" value="1"/>
</dbReference>
<sequence>MPSTDLNRKRRRVESAASALSKPFKSPLRRPPQVSETKHEALSKEEKNVAPRPSLKHNNADINDARTLPVISSSPSSAHALAYTIPTSPSSLESRKRKAQINHLTASKKPVFSDPVILDLQKQERALQSRLAILRSELDTAQQALQLESSSKDADLQSLITKWKSVSQSAAEEVFSGAQERVARMGGIKAWRERMKNNNAQWEQEEMETWYGSAEAEGADVDEDELEARKAEMLRGRKKSHNEERENKEVEDETLNIDLKRKCDHAKPTCGECRRRGAECLPANSCKNGENITVPLEYLRYLEARVADLEHESRTSTTSLQTRDFGVQTESTDLLTCESMPDCGPDIDKDNDANTSPTFCSLLDGDLQRKSPGSNAHTIITFLGDSTKSRESDGFDSMDTNVDDSKPTEIFPLHDLAVVDGYSFWLEEAYTNLYFSITHFMWPLLDCNAWGSWRHDWSLNEKTDPWKGFFVQMVYAIGSLSYNVLQPGQNHSKRAAEMYSSALAYYPYVMAEASAILQIQASILMIIYSLHCPSSGEISMSVSSIVPFCSATLAGIQKRISSGLDSTLGDTMGGGANLNELMFITCYMLNEIIVSGWERPVSAAYRIVDDDIHMFSNEIVDVSNTSTALQHLFRLRKIQANIRRYWDEPTDIQNLNDRSFKLALDEWRKDIPQYSAEEAQRTYLDPLWMTKLYDYSVIILMQGKRKHLMREDLDDTLSAGVEVCLNYRLLQEEDQVMCFTWSAVSLR</sequence>
<dbReference type="InterPro" id="IPR001138">
    <property type="entry name" value="Zn2Cys6_DnaBD"/>
</dbReference>
<protein>
    <submittedName>
        <fullName evidence="10">Unnamed protein product</fullName>
    </submittedName>
</protein>
<reference evidence="10" key="1">
    <citation type="submission" date="2023-04" db="EMBL/GenBank/DDBJ databases">
        <title>Aspergillus oryzae var. brunneus NBRC 4377.</title>
        <authorList>
            <person name="Ichikawa N."/>
            <person name="Sato H."/>
            <person name="Tonouchi N."/>
        </authorList>
    </citation>
    <scope>NUCLEOTIDE SEQUENCE</scope>
    <source>
        <strain evidence="10">NBRC 4377</strain>
    </source>
</reference>
<evidence type="ECO:0000256" key="2">
    <source>
        <dbReference type="ARBA" id="ARBA00022723"/>
    </source>
</evidence>
<evidence type="ECO:0000256" key="8">
    <source>
        <dbReference type="SAM" id="Coils"/>
    </source>
</evidence>
<evidence type="ECO:0000256" key="3">
    <source>
        <dbReference type="ARBA" id="ARBA00022833"/>
    </source>
</evidence>
<comment type="subcellular location">
    <subcellularLocation>
        <location evidence="1">Nucleus</location>
    </subcellularLocation>
</comment>
<name>A0ABQ6L1J2_ASPOZ</name>
<evidence type="ECO:0000313" key="11">
    <source>
        <dbReference type="Proteomes" id="UP001165189"/>
    </source>
</evidence>
<keyword evidence="7" id="KW-0539">Nucleus</keyword>
<evidence type="ECO:0000256" key="5">
    <source>
        <dbReference type="ARBA" id="ARBA00023125"/>
    </source>
</evidence>
<dbReference type="PANTHER" id="PTHR47782:SF12">
    <property type="entry name" value="ZN(II)2CYS6 TRANSCRIPTION FACTOR (EUROFUNG)"/>
    <property type="match status" value="1"/>
</dbReference>
<dbReference type="Proteomes" id="UP001165189">
    <property type="component" value="Unassembled WGS sequence"/>
</dbReference>
<keyword evidence="3" id="KW-0862">Zinc</keyword>
<keyword evidence="6" id="KW-0804">Transcription</keyword>
<evidence type="ECO:0000256" key="6">
    <source>
        <dbReference type="ARBA" id="ARBA00023163"/>
    </source>
</evidence>
<keyword evidence="11" id="KW-1185">Reference proteome</keyword>